<keyword evidence="5 8" id="KW-0223">Dioxygenase</keyword>
<dbReference type="AlphaFoldDB" id="A0A2S4HCT6"/>
<keyword evidence="7 8" id="KW-0408">Iron</keyword>
<protein>
    <submittedName>
        <fullName evidence="10">Glyoxalase</fullName>
    </submittedName>
</protein>
<organism evidence="10 11">
    <name type="scientific">Zhongshania marina</name>
    <dbReference type="NCBI Taxonomy" id="2304603"/>
    <lineage>
        <taxon>Bacteria</taxon>
        <taxon>Pseudomonadati</taxon>
        <taxon>Pseudomonadota</taxon>
        <taxon>Gammaproteobacteria</taxon>
        <taxon>Cellvibrionales</taxon>
        <taxon>Spongiibacteraceae</taxon>
        <taxon>Zhongshania</taxon>
    </lineage>
</organism>
<evidence type="ECO:0000256" key="3">
    <source>
        <dbReference type="ARBA" id="ARBA00022723"/>
    </source>
</evidence>
<evidence type="ECO:0000256" key="1">
    <source>
        <dbReference type="ARBA" id="ARBA00001954"/>
    </source>
</evidence>
<evidence type="ECO:0000256" key="7">
    <source>
        <dbReference type="ARBA" id="ARBA00023004"/>
    </source>
</evidence>
<dbReference type="Proteomes" id="UP000237222">
    <property type="component" value="Unassembled WGS sequence"/>
</dbReference>
<dbReference type="InterPro" id="IPR037523">
    <property type="entry name" value="VOC_core"/>
</dbReference>
<evidence type="ECO:0000313" key="10">
    <source>
        <dbReference type="EMBL" id="POP51816.1"/>
    </source>
</evidence>
<dbReference type="InterPro" id="IPR004360">
    <property type="entry name" value="Glyas_Fos-R_dOase_dom"/>
</dbReference>
<keyword evidence="4 8" id="KW-0058">Aromatic hydrocarbons catabolism</keyword>
<evidence type="ECO:0000256" key="2">
    <source>
        <dbReference type="ARBA" id="ARBA00008784"/>
    </source>
</evidence>
<evidence type="ECO:0000256" key="5">
    <source>
        <dbReference type="ARBA" id="ARBA00022964"/>
    </source>
</evidence>
<comment type="cofactor">
    <cofactor evidence="1 8">
        <name>Fe(2+)</name>
        <dbReference type="ChEBI" id="CHEBI:29033"/>
    </cofactor>
</comment>
<evidence type="ECO:0000313" key="11">
    <source>
        <dbReference type="Proteomes" id="UP000237222"/>
    </source>
</evidence>
<proteinExistence type="inferred from homology"/>
<dbReference type="OrthoDB" id="9804944at2"/>
<sequence length="187" mass="21412">MTSSLKPLNNIHHAAYRCRDAEQTRWFYEDIMGLKLAAAFEEDIDFGEGLGRNRNFLHIFFEMGDGNYLAFFDEPGISKEEDFRRKDSFDMHLALEAENMGDLLAWHKRINDAGKTCLGPVDHGFVQSVYMYDPNGIQVEITCRATDPSLMQKHSDDARSSLAAWTKKTRPLKEQTFGAAKIDKRAR</sequence>
<name>A0A2S4HCT6_9GAMM</name>
<feature type="domain" description="VOC" evidence="9">
    <location>
        <begin position="10"/>
        <end position="144"/>
    </location>
</feature>
<dbReference type="GO" id="GO:0051213">
    <property type="term" value="F:dioxygenase activity"/>
    <property type="evidence" value="ECO:0007669"/>
    <property type="project" value="UniProtKB-KW"/>
</dbReference>
<dbReference type="InterPro" id="IPR000486">
    <property type="entry name" value="Xdiol_ring_cleave_dOase_1/2"/>
</dbReference>
<keyword evidence="6 8" id="KW-0560">Oxidoreductase</keyword>
<dbReference type="EMBL" id="PQGG01000035">
    <property type="protein sequence ID" value="POP51816.1"/>
    <property type="molecule type" value="Genomic_DNA"/>
</dbReference>
<evidence type="ECO:0000256" key="4">
    <source>
        <dbReference type="ARBA" id="ARBA00022797"/>
    </source>
</evidence>
<keyword evidence="3" id="KW-0479">Metal-binding</keyword>
<gene>
    <name evidence="10" type="ORF">C0068_15350</name>
</gene>
<accession>A0A2S4HCT6</accession>
<dbReference type="PROSITE" id="PS51819">
    <property type="entry name" value="VOC"/>
    <property type="match status" value="1"/>
</dbReference>
<dbReference type="SUPFAM" id="SSF54593">
    <property type="entry name" value="Glyoxalase/Bleomycin resistance protein/Dihydroxybiphenyl dioxygenase"/>
    <property type="match status" value="1"/>
</dbReference>
<dbReference type="Pfam" id="PF00903">
    <property type="entry name" value="Glyoxalase"/>
    <property type="match status" value="1"/>
</dbReference>
<evidence type="ECO:0000259" key="9">
    <source>
        <dbReference type="PROSITE" id="PS51819"/>
    </source>
</evidence>
<dbReference type="CDD" id="cd06587">
    <property type="entry name" value="VOC"/>
    <property type="match status" value="1"/>
</dbReference>
<dbReference type="PROSITE" id="PS00082">
    <property type="entry name" value="EXTRADIOL_DIOXYGENAS"/>
    <property type="match status" value="1"/>
</dbReference>
<reference evidence="10" key="1">
    <citation type="submission" date="2018-01" db="EMBL/GenBank/DDBJ databases">
        <authorList>
            <person name="Yu X.-D."/>
        </authorList>
    </citation>
    <scope>NUCLEOTIDE SEQUENCE</scope>
    <source>
        <strain evidence="10">ZX-21</strain>
    </source>
</reference>
<dbReference type="InterPro" id="IPR029068">
    <property type="entry name" value="Glyas_Bleomycin-R_OHBP_Dase"/>
</dbReference>
<dbReference type="GO" id="GO:0008198">
    <property type="term" value="F:ferrous iron binding"/>
    <property type="evidence" value="ECO:0007669"/>
    <property type="project" value="InterPro"/>
</dbReference>
<evidence type="ECO:0000256" key="6">
    <source>
        <dbReference type="ARBA" id="ARBA00023002"/>
    </source>
</evidence>
<comment type="similarity">
    <text evidence="2 8">Belongs to the extradiol ring-cleavage dioxygenase family.</text>
</comment>
<evidence type="ECO:0000256" key="8">
    <source>
        <dbReference type="RuleBase" id="RU000683"/>
    </source>
</evidence>
<comment type="caution">
    <text evidence="10">The sequence shown here is derived from an EMBL/GenBank/DDBJ whole genome shotgun (WGS) entry which is preliminary data.</text>
</comment>
<dbReference type="Gene3D" id="3.10.180.10">
    <property type="entry name" value="2,3-Dihydroxybiphenyl 1,2-Dioxygenase, domain 1"/>
    <property type="match status" value="1"/>
</dbReference>